<dbReference type="Proteomes" id="UP000887013">
    <property type="component" value="Unassembled WGS sequence"/>
</dbReference>
<gene>
    <name evidence="1" type="ORF">NPIL_433871</name>
</gene>
<name>A0A8X6QA68_NEPPI</name>
<proteinExistence type="predicted"/>
<evidence type="ECO:0000313" key="1">
    <source>
        <dbReference type="EMBL" id="GFU14215.1"/>
    </source>
</evidence>
<dbReference type="AlphaFoldDB" id="A0A8X6QA68"/>
<organism evidence="1 2">
    <name type="scientific">Nephila pilipes</name>
    <name type="common">Giant wood spider</name>
    <name type="synonym">Nephila maculata</name>
    <dbReference type="NCBI Taxonomy" id="299642"/>
    <lineage>
        <taxon>Eukaryota</taxon>
        <taxon>Metazoa</taxon>
        <taxon>Ecdysozoa</taxon>
        <taxon>Arthropoda</taxon>
        <taxon>Chelicerata</taxon>
        <taxon>Arachnida</taxon>
        <taxon>Araneae</taxon>
        <taxon>Araneomorphae</taxon>
        <taxon>Entelegynae</taxon>
        <taxon>Araneoidea</taxon>
        <taxon>Nephilidae</taxon>
        <taxon>Nephila</taxon>
    </lineage>
</organism>
<evidence type="ECO:0000313" key="2">
    <source>
        <dbReference type="Proteomes" id="UP000887013"/>
    </source>
</evidence>
<dbReference type="OrthoDB" id="10351508at2759"/>
<sequence>MGEEAKGVQDPLLSISYLMENSFPQLAQQIRCPGKWLRLKDVAAPFFLWCCLTSPEIWSLKTGFVFSVTNSRMQNEEVKGNKELMHFDSGYYFWELFKVANRSWKS</sequence>
<reference evidence="1" key="1">
    <citation type="submission" date="2020-08" db="EMBL/GenBank/DDBJ databases">
        <title>Multicomponent nature underlies the extraordinary mechanical properties of spider dragline silk.</title>
        <authorList>
            <person name="Kono N."/>
            <person name="Nakamura H."/>
            <person name="Mori M."/>
            <person name="Yoshida Y."/>
            <person name="Ohtoshi R."/>
            <person name="Malay A.D."/>
            <person name="Moran D.A.P."/>
            <person name="Tomita M."/>
            <person name="Numata K."/>
            <person name="Arakawa K."/>
        </authorList>
    </citation>
    <scope>NUCLEOTIDE SEQUENCE</scope>
</reference>
<protein>
    <submittedName>
        <fullName evidence="1">Uncharacterized protein</fullName>
    </submittedName>
</protein>
<accession>A0A8X6QA68</accession>
<keyword evidence="2" id="KW-1185">Reference proteome</keyword>
<comment type="caution">
    <text evidence="1">The sequence shown here is derived from an EMBL/GenBank/DDBJ whole genome shotgun (WGS) entry which is preliminary data.</text>
</comment>
<dbReference type="EMBL" id="BMAW01029896">
    <property type="protein sequence ID" value="GFU14215.1"/>
    <property type="molecule type" value="Genomic_DNA"/>
</dbReference>